<dbReference type="Proteomes" id="UP000798662">
    <property type="component" value="Chromosome 1"/>
</dbReference>
<dbReference type="EMBL" id="CM020618">
    <property type="protein sequence ID" value="KAK1859093.1"/>
    <property type="molecule type" value="Genomic_DNA"/>
</dbReference>
<comment type="caution">
    <text evidence="1">The sequence shown here is derived from an EMBL/GenBank/DDBJ whole genome shotgun (WGS) entry which is preliminary data.</text>
</comment>
<sequence>MLSRCHMVLRCCALRGVGTFSSSLACRPLAPGALATDVPGQGARCHSGLAPPRPPGDATVAVGGAKGGKGGGQAMPGRSKGGRGVRTAEAIAVEARYGASNYAPLPVVLSHGIGAMVWDVEGTAYLDFLAAYSAVNQGHCHPRLVAAMASQAATLTLTSRAFYNDRLGPLLAQLCTTFGYERALPMNTGVEGGETAVKLARRWGYEVKGIPDNAGRILFARGNFWGRTIAAVSTSGDVGSTRGFGPLVQGFDQIPYNNVDALEVALKADPNVAAFMVEPIQGEAGVIIPDDGYMAAVGRLCRKHRVLLIADEVQTGLGRTGHMLATEHDGPDARADIVVLGKALSGGMMPVSAVLTSDEVMGVLSPGDHGSTYGGNPLGAAVASVALDVLEKEELCANSVVRGQQLREGLTELMASGQRGSDLITAVRGRGLMNAFQVKDDGRDGGTAWRVCVNMAHAGVLAKPTHGDIIRLSPPLVVTEEQVETALESIKRALRATVQTTN</sequence>
<name>A0ACC3BNA8_PYRYE</name>
<evidence type="ECO:0000313" key="1">
    <source>
        <dbReference type="EMBL" id="KAK1859093.1"/>
    </source>
</evidence>
<gene>
    <name evidence="1" type="ORF">I4F81_001691</name>
</gene>
<evidence type="ECO:0000313" key="2">
    <source>
        <dbReference type="Proteomes" id="UP000798662"/>
    </source>
</evidence>
<proteinExistence type="predicted"/>
<reference evidence="1" key="1">
    <citation type="submission" date="2019-11" db="EMBL/GenBank/DDBJ databases">
        <title>Nori genome reveals adaptations in red seaweeds to the harsh intertidal environment.</title>
        <authorList>
            <person name="Wang D."/>
            <person name="Mao Y."/>
        </authorList>
    </citation>
    <scope>NUCLEOTIDE SEQUENCE</scope>
    <source>
        <tissue evidence="1">Gametophyte</tissue>
    </source>
</reference>
<protein>
    <submittedName>
        <fullName evidence="1">Uncharacterized protein</fullName>
    </submittedName>
</protein>
<organism evidence="1 2">
    <name type="scientific">Pyropia yezoensis</name>
    <name type="common">Susabi-nori</name>
    <name type="synonym">Porphyra yezoensis</name>
    <dbReference type="NCBI Taxonomy" id="2788"/>
    <lineage>
        <taxon>Eukaryota</taxon>
        <taxon>Rhodophyta</taxon>
        <taxon>Bangiophyceae</taxon>
        <taxon>Bangiales</taxon>
        <taxon>Bangiaceae</taxon>
        <taxon>Pyropia</taxon>
    </lineage>
</organism>
<keyword evidence="2" id="KW-1185">Reference proteome</keyword>
<accession>A0ACC3BNA8</accession>